<keyword evidence="4 6" id="KW-1133">Transmembrane helix</keyword>
<proteinExistence type="inferred from homology"/>
<name>A0A644U0L3_9ZZZZ</name>
<keyword evidence="3 6" id="KW-0812">Transmembrane</keyword>
<reference evidence="7" key="1">
    <citation type="submission" date="2019-08" db="EMBL/GenBank/DDBJ databases">
        <authorList>
            <person name="Kucharzyk K."/>
            <person name="Murdoch R.W."/>
            <person name="Higgins S."/>
            <person name="Loffler F."/>
        </authorList>
    </citation>
    <scope>NUCLEOTIDE SEQUENCE</scope>
</reference>
<dbReference type="GO" id="GO:0016020">
    <property type="term" value="C:membrane"/>
    <property type="evidence" value="ECO:0007669"/>
    <property type="project" value="UniProtKB-SubCell"/>
</dbReference>
<dbReference type="PANTHER" id="PTHR34478">
    <property type="entry name" value="PROTEIN LEMA"/>
    <property type="match status" value="1"/>
</dbReference>
<evidence type="ECO:0000313" key="7">
    <source>
        <dbReference type="EMBL" id="MPL72778.1"/>
    </source>
</evidence>
<keyword evidence="5 6" id="KW-0472">Membrane</keyword>
<dbReference type="SUPFAM" id="SSF140478">
    <property type="entry name" value="LemA-like"/>
    <property type="match status" value="1"/>
</dbReference>
<sequence>MRKKPINIIVIIGIIAIIAIWVITAYNGLVKKDEACSQQWSKVESQYQRRLDLIPNLVNTVKGYASHEKETLTDVVNARNIASSSKVDPNNLTQESLDKYQQSQAALKSSLDRLMVVVERYPDLKANQNFLELQSQLEGTENRIAVERQNFADIINAFNSKLRRFPTNIIAGMFGFERKAYFAADKGAETAPKVEF</sequence>
<dbReference type="InterPro" id="IPR007156">
    <property type="entry name" value="MamQ_LemA"/>
</dbReference>
<protein>
    <submittedName>
        <fullName evidence="7">Protein LemA</fullName>
    </submittedName>
</protein>
<comment type="similarity">
    <text evidence="2">Belongs to the LemA family.</text>
</comment>
<evidence type="ECO:0000256" key="3">
    <source>
        <dbReference type="ARBA" id="ARBA00022692"/>
    </source>
</evidence>
<organism evidence="7">
    <name type="scientific">bioreactor metagenome</name>
    <dbReference type="NCBI Taxonomy" id="1076179"/>
    <lineage>
        <taxon>unclassified sequences</taxon>
        <taxon>metagenomes</taxon>
        <taxon>ecological metagenomes</taxon>
    </lineage>
</organism>
<feature type="transmembrane region" description="Helical" evidence="6">
    <location>
        <begin position="7"/>
        <end position="29"/>
    </location>
</feature>
<gene>
    <name evidence="7" type="primary">lemA_5</name>
    <name evidence="7" type="ORF">SDC9_18568</name>
</gene>
<comment type="subcellular location">
    <subcellularLocation>
        <location evidence="1">Membrane</location>
        <topology evidence="1">Single-pass membrane protein</topology>
    </subcellularLocation>
</comment>
<evidence type="ECO:0000256" key="1">
    <source>
        <dbReference type="ARBA" id="ARBA00004167"/>
    </source>
</evidence>
<dbReference type="PANTHER" id="PTHR34478:SF2">
    <property type="entry name" value="MEMBRANE PROTEIN"/>
    <property type="match status" value="1"/>
</dbReference>
<dbReference type="AlphaFoldDB" id="A0A644U0L3"/>
<evidence type="ECO:0000256" key="4">
    <source>
        <dbReference type="ARBA" id="ARBA00022989"/>
    </source>
</evidence>
<evidence type="ECO:0000256" key="5">
    <source>
        <dbReference type="ARBA" id="ARBA00023136"/>
    </source>
</evidence>
<dbReference type="Pfam" id="PF04011">
    <property type="entry name" value="LemA"/>
    <property type="match status" value="1"/>
</dbReference>
<dbReference type="InterPro" id="IPR023353">
    <property type="entry name" value="LemA-like_dom_sf"/>
</dbReference>
<dbReference type="Gene3D" id="1.20.1440.20">
    <property type="entry name" value="LemA-like domain"/>
    <property type="match status" value="1"/>
</dbReference>
<evidence type="ECO:0000256" key="6">
    <source>
        <dbReference type="SAM" id="Phobius"/>
    </source>
</evidence>
<evidence type="ECO:0000256" key="2">
    <source>
        <dbReference type="ARBA" id="ARBA00008854"/>
    </source>
</evidence>
<comment type="caution">
    <text evidence="7">The sequence shown here is derived from an EMBL/GenBank/DDBJ whole genome shotgun (WGS) entry which is preliminary data.</text>
</comment>
<accession>A0A644U0L3</accession>
<dbReference type="EMBL" id="VSSQ01000068">
    <property type="protein sequence ID" value="MPL72778.1"/>
    <property type="molecule type" value="Genomic_DNA"/>
</dbReference>